<organism evidence="2 3">
    <name type="scientific">Humisphaera borealis</name>
    <dbReference type="NCBI Taxonomy" id="2807512"/>
    <lineage>
        <taxon>Bacteria</taxon>
        <taxon>Pseudomonadati</taxon>
        <taxon>Planctomycetota</taxon>
        <taxon>Phycisphaerae</taxon>
        <taxon>Tepidisphaerales</taxon>
        <taxon>Tepidisphaeraceae</taxon>
        <taxon>Humisphaera</taxon>
    </lineage>
</organism>
<dbReference type="Gene3D" id="3.20.20.140">
    <property type="entry name" value="Metal-dependent hydrolases"/>
    <property type="match status" value="1"/>
</dbReference>
<dbReference type="PROSITE" id="PS51318">
    <property type="entry name" value="TAT"/>
    <property type="match status" value="1"/>
</dbReference>
<reference evidence="2 3" key="1">
    <citation type="submission" date="2020-10" db="EMBL/GenBank/DDBJ databases">
        <title>Wide distribution of Phycisphaera-like planctomycetes from WD2101 soil group in peatlands and genome analysis of the first cultivated representative.</title>
        <authorList>
            <person name="Dedysh S.N."/>
            <person name="Beletsky A.V."/>
            <person name="Ivanova A."/>
            <person name="Kulichevskaya I.S."/>
            <person name="Suzina N.E."/>
            <person name="Philippov D.A."/>
            <person name="Rakitin A.L."/>
            <person name="Mardanov A.V."/>
            <person name="Ravin N.V."/>
        </authorList>
    </citation>
    <scope>NUCLEOTIDE SEQUENCE [LARGE SCALE GENOMIC DNA]</scope>
    <source>
        <strain evidence="2 3">M1803</strain>
    </source>
</reference>
<sequence length="439" mass="47116">MNKGFNRRTFLAAAGSAGLVSLSAAGFASKAEEGPAQVNDKINADRAAAIDILKPSKTDLEHGLELHARSIVVDTYGFSPRATLDNAVLAKLMQSGAGDQELTDAGEDMAMTRCVTDLAERREYLQAWEAAGVTCIVQNAGEEGNDPLRLLKRLARFTHVTDHLRTHVSKAVTADDIATAKQAGRHCLCFTTNGVPLLQQWANTTDELRYVHTFYELGVRMMHLTYNRRNPIGDGCGEATDGGLSDFGRIAVAELNRAGVIVDCAHSGPKTSLDAARLSAKPMVASHAGVAAVNPHIRSKSDEIIKAIADTGGLIGVCCIPKFLGGNSDIVALLDHIDHVARKFGVEHVGIGTDTAYTSRLKPGNTPLPPRGPQRTRWEALWPPGSLGGAGQPKATASLAWTNWPMFTVGLVQRKYSDDDIRKIIGENMLRVLKANDPT</sequence>
<dbReference type="PANTHER" id="PTHR10443">
    <property type="entry name" value="MICROSOMAL DIPEPTIDASE"/>
    <property type="match status" value="1"/>
</dbReference>
<gene>
    <name evidence="2" type="ORF">IPV69_20950</name>
</gene>
<dbReference type="InterPro" id="IPR006311">
    <property type="entry name" value="TAT_signal"/>
</dbReference>
<accession>A0A7M2WTC8</accession>
<dbReference type="RefSeq" id="WP_206291678.1">
    <property type="nucleotide sequence ID" value="NZ_CP063458.1"/>
</dbReference>
<dbReference type="SUPFAM" id="SSF51556">
    <property type="entry name" value="Metallo-dependent hydrolases"/>
    <property type="match status" value="1"/>
</dbReference>
<dbReference type="InterPro" id="IPR008257">
    <property type="entry name" value="Pept_M19"/>
</dbReference>
<keyword evidence="3" id="KW-1185">Reference proteome</keyword>
<dbReference type="GO" id="GO:0070573">
    <property type="term" value="F:metallodipeptidase activity"/>
    <property type="evidence" value="ECO:0007669"/>
    <property type="project" value="InterPro"/>
</dbReference>
<dbReference type="EMBL" id="CP063458">
    <property type="protein sequence ID" value="QOV88679.1"/>
    <property type="molecule type" value="Genomic_DNA"/>
</dbReference>
<protein>
    <submittedName>
        <fullName evidence="2">Membrane dipeptidase</fullName>
    </submittedName>
</protein>
<dbReference type="Proteomes" id="UP000593765">
    <property type="component" value="Chromosome"/>
</dbReference>
<evidence type="ECO:0000256" key="1">
    <source>
        <dbReference type="SAM" id="SignalP"/>
    </source>
</evidence>
<dbReference type="GO" id="GO:0006508">
    <property type="term" value="P:proteolysis"/>
    <property type="evidence" value="ECO:0007669"/>
    <property type="project" value="InterPro"/>
</dbReference>
<proteinExistence type="predicted"/>
<dbReference type="PROSITE" id="PS51365">
    <property type="entry name" value="RENAL_DIPEPTIDASE_2"/>
    <property type="match status" value="1"/>
</dbReference>
<evidence type="ECO:0000313" key="2">
    <source>
        <dbReference type="EMBL" id="QOV88679.1"/>
    </source>
</evidence>
<dbReference type="KEGG" id="hbs:IPV69_20950"/>
<dbReference type="AlphaFoldDB" id="A0A7M2WTC8"/>
<dbReference type="PANTHER" id="PTHR10443:SF12">
    <property type="entry name" value="DIPEPTIDASE"/>
    <property type="match status" value="1"/>
</dbReference>
<evidence type="ECO:0000313" key="3">
    <source>
        <dbReference type="Proteomes" id="UP000593765"/>
    </source>
</evidence>
<keyword evidence="1" id="KW-0732">Signal</keyword>
<feature type="signal peptide" evidence="1">
    <location>
        <begin position="1"/>
        <end position="30"/>
    </location>
</feature>
<feature type="chain" id="PRO_5034026484" evidence="1">
    <location>
        <begin position="31"/>
        <end position="439"/>
    </location>
</feature>
<dbReference type="InterPro" id="IPR032466">
    <property type="entry name" value="Metal_Hydrolase"/>
</dbReference>
<name>A0A7M2WTC8_9BACT</name>
<dbReference type="Pfam" id="PF01244">
    <property type="entry name" value="Peptidase_M19"/>
    <property type="match status" value="1"/>
</dbReference>